<dbReference type="InterPro" id="IPR027640">
    <property type="entry name" value="Kinesin-like_fam"/>
</dbReference>
<dbReference type="GeneID" id="11505250"/>
<sequence length="644" mass="71607">MLWSSNQVLDDVYHIKGPLREEAGIKVLLKLNSVKDEAMRLPYKVKDSQTIVVEGKAHSQEHLAGQNLKLFRVDQIFNPGAQTKDTTSSIIGDSVAQLFNGYNVAIMAYGQTDSGKTSTMFGYNKGDGVINGVCKQIFTTVETGSENNIDYSISLSIIEVNCESIRDLLAPLSEQKPLKLRLDSKKSSISIKNLRCVYVTSLLEALSYCEKGRSLASSRSSVIIRITVEQRDNVKEVFKTGSFQLVDLGSSDKIDKQNNLGISPENTKKINQSMVTLENVARSLAGTEQSVKNGRPRSGNYYIPYKESCLTQLLQETIGGNCKTTLVLMCSTAKQDEEETLNTLNFGANMKLVKNLFQQNKAGTNSKAMLDLLMKDFDAKEKNYQSHIQLLEKELMNLKKLQYGSETADKQNEIMLENKKLKAQLESLSQLLHSSSSKANVSTKNDEEHSKIMGILMEKCEKVMEVQMRLDNEISSNKSLTSQLEFKSSKEEALAAMNLKLLEQLQANEEEMKDLLASNLHMRQDLEKWSNLANSRFETIGDLEGMLREVHVSKLENPAARRLSSSSAGSAKSQLDESSQSGKLSWFFKNTTPNAKASRKISINSVSSKGSEESLRIRSSRTGLNLHAVRLNEGIADADSLKSK</sequence>
<accession>G8ZQG2</accession>
<dbReference type="GO" id="GO:0007018">
    <property type="term" value="P:microtubule-based movement"/>
    <property type="evidence" value="ECO:0007669"/>
    <property type="project" value="InterPro"/>
</dbReference>
<dbReference type="InterPro" id="IPR001752">
    <property type="entry name" value="Kinesin_motor_dom"/>
</dbReference>
<dbReference type="Pfam" id="PF00225">
    <property type="entry name" value="Kinesin"/>
    <property type="match status" value="1"/>
</dbReference>
<dbReference type="STRING" id="1076872.G8ZQG2"/>
<evidence type="ECO:0000256" key="1">
    <source>
        <dbReference type="ARBA" id="ARBA00023054"/>
    </source>
</evidence>
<dbReference type="Proteomes" id="UP000005627">
    <property type="component" value="Chromosome 2"/>
</dbReference>
<dbReference type="PRINTS" id="PR00380">
    <property type="entry name" value="KINESINHEAVY"/>
</dbReference>
<dbReference type="InterPro" id="IPR036961">
    <property type="entry name" value="Kinesin_motor_dom_sf"/>
</dbReference>
<dbReference type="SUPFAM" id="SSF52540">
    <property type="entry name" value="P-loop containing nucleoside triphosphate hydrolases"/>
    <property type="match status" value="1"/>
</dbReference>
<evidence type="ECO:0000256" key="3">
    <source>
        <dbReference type="PROSITE-ProRule" id="PRU00283"/>
    </source>
</evidence>
<evidence type="ECO:0000256" key="5">
    <source>
        <dbReference type="SAM" id="MobiDB-lite"/>
    </source>
</evidence>
<feature type="compositionally biased region" description="Low complexity" evidence="5">
    <location>
        <begin position="560"/>
        <end position="573"/>
    </location>
</feature>
<evidence type="ECO:0000256" key="2">
    <source>
        <dbReference type="ARBA" id="ARBA00023175"/>
    </source>
</evidence>
<dbReference type="GO" id="GO:0005524">
    <property type="term" value="F:ATP binding"/>
    <property type="evidence" value="ECO:0007669"/>
    <property type="project" value="UniProtKB-UniRule"/>
</dbReference>
<dbReference type="SMART" id="SM00129">
    <property type="entry name" value="KISc"/>
    <property type="match status" value="1"/>
</dbReference>
<feature type="domain" description="Kinesin motor" evidence="6">
    <location>
        <begin position="24"/>
        <end position="353"/>
    </location>
</feature>
<dbReference type="GO" id="GO:0008017">
    <property type="term" value="F:microtubule binding"/>
    <property type="evidence" value="ECO:0007669"/>
    <property type="project" value="InterPro"/>
</dbReference>
<name>G8ZQG2_TORDE</name>
<dbReference type="InterPro" id="IPR027417">
    <property type="entry name" value="P-loop_NTPase"/>
</dbReference>
<dbReference type="RefSeq" id="XP_003680067.1">
    <property type="nucleotide sequence ID" value="XM_003680019.1"/>
</dbReference>
<proteinExistence type="inferred from homology"/>
<dbReference type="PROSITE" id="PS50067">
    <property type="entry name" value="KINESIN_MOTOR_2"/>
    <property type="match status" value="1"/>
</dbReference>
<protein>
    <recommendedName>
        <fullName evidence="6">Kinesin motor domain-containing protein</fullName>
    </recommendedName>
</protein>
<dbReference type="HOGENOM" id="CLU_001485_32_0_1"/>
<evidence type="ECO:0000259" key="6">
    <source>
        <dbReference type="PROSITE" id="PS50067"/>
    </source>
</evidence>
<dbReference type="KEGG" id="tdl:TDEL_0B07270"/>
<feature type="binding site" evidence="3">
    <location>
        <begin position="110"/>
        <end position="117"/>
    </location>
    <ligand>
        <name>ATP</name>
        <dbReference type="ChEBI" id="CHEBI:30616"/>
    </ligand>
</feature>
<organism evidence="7 8">
    <name type="scientific">Torulaspora delbrueckii</name>
    <name type="common">Yeast</name>
    <name type="synonym">Candida colliculosa</name>
    <dbReference type="NCBI Taxonomy" id="4950"/>
    <lineage>
        <taxon>Eukaryota</taxon>
        <taxon>Fungi</taxon>
        <taxon>Dikarya</taxon>
        <taxon>Ascomycota</taxon>
        <taxon>Saccharomycotina</taxon>
        <taxon>Saccharomycetes</taxon>
        <taxon>Saccharomycetales</taxon>
        <taxon>Saccharomycetaceae</taxon>
        <taxon>Torulaspora</taxon>
    </lineage>
</organism>
<dbReference type="PANTHER" id="PTHR47968:SF75">
    <property type="entry name" value="CENTROMERE-ASSOCIATED PROTEIN E"/>
    <property type="match status" value="1"/>
</dbReference>
<reference evidence="7 8" key="1">
    <citation type="journal article" date="2011" name="Proc. Natl. Acad. Sci. U.S.A.">
        <title>Evolutionary erosion of yeast sex chromosomes by mating-type switching accidents.</title>
        <authorList>
            <person name="Gordon J.L."/>
            <person name="Armisen D."/>
            <person name="Proux-Wera E."/>
            <person name="Oheigeartaigh S.S."/>
            <person name="Byrne K.P."/>
            <person name="Wolfe K.H."/>
        </authorList>
    </citation>
    <scope>NUCLEOTIDE SEQUENCE [LARGE SCALE GENOMIC DNA]</scope>
    <source>
        <strain evidence="8">ATCC 10662 / CBS 1146 / NBRC 0425 / NCYC 2629 / NRRL Y-866</strain>
    </source>
</reference>
<keyword evidence="1 4" id="KW-0175">Coiled coil</keyword>
<gene>
    <name evidence="7" type="primary">TDEL0B07270</name>
    <name evidence="7" type="ORF">TDEL_0B07270</name>
</gene>
<keyword evidence="3" id="KW-0067">ATP-binding</keyword>
<keyword evidence="8" id="KW-1185">Reference proteome</keyword>
<dbReference type="PANTHER" id="PTHR47968">
    <property type="entry name" value="CENTROMERE PROTEIN E"/>
    <property type="match status" value="1"/>
</dbReference>
<feature type="region of interest" description="Disordered" evidence="5">
    <location>
        <begin position="558"/>
        <end position="577"/>
    </location>
</feature>
<dbReference type="eggNOG" id="KOG0240">
    <property type="taxonomic scope" value="Eukaryota"/>
</dbReference>
<comment type="similarity">
    <text evidence="3">Belongs to the TRAFAC class myosin-kinesin ATPase superfamily. Kinesin family.</text>
</comment>
<feature type="coiled-coil region" evidence="4">
    <location>
        <begin position="374"/>
        <end position="438"/>
    </location>
</feature>
<evidence type="ECO:0000313" key="7">
    <source>
        <dbReference type="EMBL" id="CCE90856.1"/>
    </source>
</evidence>
<dbReference type="EMBL" id="HE616743">
    <property type="protein sequence ID" value="CCE90856.1"/>
    <property type="molecule type" value="Genomic_DNA"/>
</dbReference>
<dbReference type="FunCoup" id="G8ZQG2">
    <property type="interactions" value="116"/>
</dbReference>
<dbReference type="OrthoDB" id="3176171at2759"/>
<evidence type="ECO:0000313" key="8">
    <source>
        <dbReference type="Proteomes" id="UP000005627"/>
    </source>
</evidence>
<keyword evidence="3" id="KW-0547">Nucleotide-binding</keyword>
<dbReference type="Gene3D" id="3.40.850.10">
    <property type="entry name" value="Kinesin motor domain"/>
    <property type="match status" value="1"/>
</dbReference>
<evidence type="ECO:0000256" key="4">
    <source>
        <dbReference type="SAM" id="Coils"/>
    </source>
</evidence>
<keyword evidence="2 3" id="KW-0505">Motor protein</keyword>
<dbReference type="GO" id="GO:0003777">
    <property type="term" value="F:microtubule motor activity"/>
    <property type="evidence" value="ECO:0007669"/>
    <property type="project" value="InterPro"/>
</dbReference>
<dbReference type="InParanoid" id="G8ZQG2"/>
<dbReference type="AlphaFoldDB" id="G8ZQG2"/>